<dbReference type="SUPFAM" id="SSF90229">
    <property type="entry name" value="CCCH zinc finger"/>
    <property type="match status" value="1"/>
</dbReference>
<dbReference type="InterPro" id="IPR036855">
    <property type="entry name" value="Znf_CCCH_sf"/>
</dbReference>
<proteinExistence type="predicted"/>
<gene>
    <name evidence="7" type="ORF">JRO89_XS06G0067400</name>
</gene>
<dbReference type="SMART" id="SM00356">
    <property type="entry name" value="ZnF_C3H1"/>
    <property type="match status" value="1"/>
</dbReference>
<evidence type="ECO:0000313" key="8">
    <source>
        <dbReference type="Proteomes" id="UP000827721"/>
    </source>
</evidence>
<dbReference type="PROSITE" id="PS50103">
    <property type="entry name" value="ZF_C3H1"/>
    <property type="match status" value="1"/>
</dbReference>
<feature type="compositionally biased region" description="Basic and acidic residues" evidence="5">
    <location>
        <begin position="48"/>
        <end position="64"/>
    </location>
</feature>
<dbReference type="PANTHER" id="PTHR36886">
    <property type="entry name" value="PROTEIN FRIGIDA-ESSENTIAL 1"/>
    <property type="match status" value="1"/>
</dbReference>
<dbReference type="Proteomes" id="UP000827721">
    <property type="component" value="Unassembled WGS sequence"/>
</dbReference>
<keyword evidence="1 4" id="KW-0479">Metal-binding</keyword>
<dbReference type="EMBL" id="JAFEMO010000006">
    <property type="protein sequence ID" value="KAH7568885.1"/>
    <property type="molecule type" value="Genomic_DNA"/>
</dbReference>
<evidence type="ECO:0000256" key="3">
    <source>
        <dbReference type="ARBA" id="ARBA00022833"/>
    </source>
</evidence>
<evidence type="ECO:0000256" key="5">
    <source>
        <dbReference type="SAM" id="MobiDB-lite"/>
    </source>
</evidence>
<feature type="compositionally biased region" description="Basic and acidic residues" evidence="5">
    <location>
        <begin position="132"/>
        <end position="143"/>
    </location>
</feature>
<evidence type="ECO:0000256" key="4">
    <source>
        <dbReference type="PROSITE-ProRule" id="PRU00723"/>
    </source>
</evidence>
<keyword evidence="3 4" id="KW-0862">Zinc</keyword>
<keyword evidence="2 4" id="KW-0863">Zinc-finger</keyword>
<comment type="caution">
    <text evidence="7">The sequence shown here is derived from an EMBL/GenBank/DDBJ whole genome shotgun (WGS) entry which is preliminary data.</text>
</comment>
<name>A0ABQ8HWZ5_9ROSI</name>
<evidence type="ECO:0000256" key="2">
    <source>
        <dbReference type="ARBA" id="ARBA00022771"/>
    </source>
</evidence>
<dbReference type="Pfam" id="PF23030">
    <property type="entry name" value="SCAF11-like_C"/>
    <property type="match status" value="1"/>
</dbReference>
<protein>
    <recommendedName>
        <fullName evidence="6">C3H1-type domain-containing protein</fullName>
    </recommendedName>
</protein>
<organism evidence="7 8">
    <name type="scientific">Xanthoceras sorbifolium</name>
    <dbReference type="NCBI Taxonomy" id="99658"/>
    <lineage>
        <taxon>Eukaryota</taxon>
        <taxon>Viridiplantae</taxon>
        <taxon>Streptophyta</taxon>
        <taxon>Embryophyta</taxon>
        <taxon>Tracheophyta</taxon>
        <taxon>Spermatophyta</taxon>
        <taxon>Magnoliopsida</taxon>
        <taxon>eudicotyledons</taxon>
        <taxon>Gunneridae</taxon>
        <taxon>Pentapetalae</taxon>
        <taxon>rosids</taxon>
        <taxon>malvids</taxon>
        <taxon>Sapindales</taxon>
        <taxon>Sapindaceae</taxon>
        <taxon>Xanthoceroideae</taxon>
        <taxon>Xanthoceras</taxon>
    </lineage>
</organism>
<feature type="domain" description="C3H1-type" evidence="6">
    <location>
        <begin position="245"/>
        <end position="272"/>
    </location>
</feature>
<dbReference type="InterPro" id="IPR000571">
    <property type="entry name" value="Znf_CCCH"/>
</dbReference>
<evidence type="ECO:0000256" key="1">
    <source>
        <dbReference type="ARBA" id="ARBA00022723"/>
    </source>
</evidence>
<dbReference type="PANTHER" id="PTHR36886:SF3">
    <property type="entry name" value="PROTEIN FRIGIDA-ESSENTIAL 1"/>
    <property type="match status" value="1"/>
</dbReference>
<dbReference type="InterPro" id="IPR052650">
    <property type="entry name" value="Zinc_finger_CCCH"/>
</dbReference>
<dbReference type="Gene3D" id="4.10.1000.10">
    <property type="entry name" value="Zinc finger, CCCH-type"/>
    <property type="match status" value="1"/>
</dbReference>
<feature type="zinc finger region" description="C3H1-type" evidence="4">
    <location>
        <begin position="245"/>
        <end position="272"/>
    </location>
</feature>
<accession>A0ABQ8HWZ5</accession>
<dbReference type="InterPro" id="IPR057031">
    <property type="entry name" value="SFR19-like_C"/>
</dbReference>
<keyword evidence="8" id="KW-1185">Reference proteome</keyword>
<sequence>MPTPSAALATAAEDDDQEPSEVSDYDSDNDEKIVQVEDEEVDDLSDSPNDRNDVSKGMESEGHHSRLASGCSTHRNSKVRLPSDPLDVGESRSYFGTSGASNESVMEQKEELDENHEGSKYPKSGKQLTLPKDNRSQEYEASTKDAGALQKVKIIVDKNELHTSESMDADTTSPCGVTRKDPVIALPIQDRVGEGTVVVQASEEEITRLDLHLGDNKRRLTSRSRSPVIRTRSLLPDAENDNRNKRPATICDFFAKGWCIKGSSCKFLHVKDDVNNTTQQHAGHVAAATGKREVLVDEEMILPQEQGESKSLPQLQENHKISLLQKVNVSLGNPLSSEKLASSKDNAGFILSIKDMGRESSRENWPADDFGNYVSPINRGSFPMSRSSLLPEYRSSASGSAIPPNNYNGENPSSYSSILEERTCIRSQYTHNDYASPVLSHLNLSLGTSGPTAGNLPRHRVSTWTGSLLPLNSSSLNSSPLVTQKLLESDRDFRTSSSASLLRSSSPFFVSEPEKPLLSGDYKTKISSNDWEPSVPFRPSFFIPPAILSSAGSQYDPLRDSFDFPNTRDLTFKLSFSSVGASTLNSSHQQICGDSTLSRTILPECNGDKSSESFHGACNENVLENDCHTPGKDLHTAEAEAVETSIGDGQNGTMLKGDEPSVWTHAKAISKSKTCDGRHQNDGSRHNKDIKVDRVRQNYEMDVEFKTEGDVCKESKPMRHLRADLVDLVKELLKPTWREGHLSKDAHKTIVKKAVDKVLRTLQPHQIPTTVESAKHYLSSSQTKIAKLVEGYVDKYGKF</sequence>
<reference evidence="7 8" key="1">
    <citation type="submission" date="2021-02" db="EMBL/GenBank/DDBJ databases">
        <title>Plant Genome Project.</title>
        <authorList>
            <person name="Zhang R.-G."/>
        </authorList>
    </citation>
    <scope>NUCLEOTIDE SEQUENCE [LARGE SCALE GENOMIC DNA]</scope>
    <source>
        <tissue evidence="7">Leaves</tissue>
    </source>
</reference>
<dbReference type="Pfam" id="PF00642">
    <property type="entry name" value="zf-CCCH"/>
    <property type="match status" value="1"/>
</dbReference>
<feature type="compositionally biased region" description="Acidic residues" evidence="5">
    <location>
        <begin position="12"/>
        <end position="29"/>
    </location>
</feature>
<evidence type="ECO:0000259" key="6">
    <source>
        <dbReference type="PROSITE" id="PS50103"/>
    </source>
</evidence>
<feature type="region of interest" description="Disordered" evidence="5">
    <location>
        <begin position="1"/>
        <end position="144"/>
    </location>
</feature>
<feature type="compositionally biased region" description="Polar residues" evidence="5">
    <location>
        <begin position="94"/>
        <end position="105"/>
    </location>
</feature>
<evidence type="ECO:0000313" key="7">
    <source>
        <dbReference type="EMBL" id="KAH7568885.1"/>
    </source>
</evidence>
<feature type="compositionally biased region" description="Acidic residues" evidence="5">
    <location>
        <begin position="36"/>
        <end position="45"/>
    </location>
</feature>